<name>A0A1Y4DA44_9BACT</name>
<evidence type="ECO:0000313" key="11">
    <source>
        <dbReference type="Proteomes" id="UP000196368"/>
    </source>
</evidence>
<comment type="subcellular location">
    <subcellularLocation>
        <location evidence="1 8">Cell membrane</location>
        <topology evidence="1 8">Multi-pass membrane protein</topology>
    </subcellularLocation>
</comment>
<keyword evidence="5 9" id="KW-1133">Transmembrane helix</keyword>
<evidence type="ECO:0000256" key="5">
    <source>
        <dbReference type="ARBA" id="ARBA00022989"/>
    </source>
</evidence>
<feature type="transmembrane region" description="Helical" evidence="9">
    <location>
        <begin position="86"/>
        <end position="105"/>
    </location>
</feature>
<gene>
    <name evidence="10" type="ORF">B5F75_05750</name>
</gene>
<dbReference type="GO" id="GO:0005886">
    <property type="term" value="C:plasma membrane"/>
    <property type="evidence" value="ECO:0007669"/>
    <property type="project" value="UniProtKB-SubCell"/>
</dbReference>
<feature type="transmembrane region" description="Helical" evidence="9">
    <location>
        <begin position="59"/>
        <end position="80"/>
    </location>
</feature>
<comment type="similarity">
    <text evidence="7 8">Belongs to the drug/metabolite transporter (DMT) superfamily. Small multidrug resistance (SMR) (TC 2.A.7.1) family.</text>
</comment>
<evidence type="ECO:0000256" key="3">
    <source>
        <dbReference type="ARBA" id="ARBA00022475"/>
    </source>
</evidence>
<keyword evidence="4 8" id="KW-0812">Transmembrane</keyword>
<dbReference type="PANTHER" id="PTHR30561:SF1">
    <property type="entry name" value="MULTIDRUG TRANSPORTER EMRE"/>
    <property type="match status" value="1"/>
</dbReference>
<dbReference type="InterPro" id="IPR045324">
    <property type="entry name" value="Small_multidrug_res"/>
</dbReference>
<dbReference type="RefSeq" id="WP_087288886.1">
    <property type="nucleotide sequence ID" value="NZ_NFJD01000004.1"/>
</dbReference>
<dbReference type="InterPro" id="IPR000390">
    <property type="entry name" value="Small_drug/metabolite_transptr"/>
</dbReference>
<dbReference type="EMBL" id="NFJD01000004">
    <property type="protein sequence ID" value="OUO56124.1"/>
    <property type="molecule type" value="Genomic_DNA"/>
</dbReference>
<dbReference type="InterPro" id="IPR037185">
    <property type="entry name" value="EmrE-like"/>
</dbReference>
<accession>A0A1Y4DA44</accession>
<evidence type="ECO:0000256" key="7">
    <source>
        <dbReference type="ARBA" id="ARBA00038032"/>
    </source>
</evidence>
<reference evidence="11" key="1">
    <citation type="submission" date="2017-04" db="EMBL/GenBank/DDBJ databases">
        <title>Function of individual gut microbiota members based on whole genome sequencing of pure cultures obtained from chicken caecum.</title>
        <authorList>
            <person name="Medvecky M."/>
            <person name="Cejkova D."/>
            <person name="Polansky O."/>
            <person name="Karasova D."/>
            <person name="Kubasova T."/>
            <person name="Cizek A."/>
            <person name="Rychlik I."/>
        </authorList>
    </citation>
    <scope>NUCLEOTIDE SEQUENCE [LARGE SCALE GENOMIC DNA]</scope>
    <source>
        <strain evidence="11">An273</strain>
    </source>
</reference>
<evidence type="ECO:0000256" key="2">
    <source>
        <dbReference type="ARBA" id="ARBA00022448"/>
    </source>
</evidence>
<keyword evidence="2" id="KW-0813">Transport</keyword>
<dbReference type="Pfam" id="PF00893">
    <property type="entry name" value="Multi_Drug_Res"/>
    <property type="match status" value="1"/>
</dbReference>
<dbReference type="GO" id="GO:1990961">
    <property type="term" value="P:xenobiotic detoxification by transmembrane export across the plasma membrane"/>
    <property type="evidence" value="ECO:0007669"/>
    <property type="project" value="UniProtKB-ARBA"/>
</dbReference>
<sequence length="111" mass="11594">MWKYYLFLAGAIACEIAGTSALKASRGFTVPAWAVLTAAAYAGSFWLLGLTLKGMSLGVAYAIWAGAGTVLTVLVGMAVFKERPDFAAVLGISLIVVGVAVMYLFSKTVAH</sequence>
<organism evidence="10 11">
    <name type="scientific">Candidatus Avelusimicrobium gallicola</name>
    <dbReference type="NCBI Taxonomy" id="2562704"/>
    <lineage>
        <taxon>Bacteria</taxon>
        <taxon>Pseudomonadati</taxon>
        <taxon>Elusimicrobiota</taxon>
        <taxon>Elusimicrobia</taxon>
        <taxon>Elusimicrobiales</taxon>
        <taxon>Elusimicrobiaceae</taxon>
        <taxon>Candidatus Avelusimicrobium</taxon>
    </lineage>
</organism>
<comment type="caution">
    <text evidence="10">The sequence shown here is derived from an EMBL/GenBank/DDBJ whole genome shotgun (WGS) entry which is preliminary data.</text>
</comment>
<evidence type="ECO:0000256" key="9">
    <source>
        <dbReference type="SAM" id="Phobius"/>
    </source>
</evidence>
<proteinExistence type="inferred from homology"/>
<dbReference type="PANTHER" id="PTHR30561">
    <property type="entry name" value="SMR FAMILY PROTON-DEPENDENT DRUG EFFLUX TRANSPORTER SUGE"/>
    <property type="match status" value="1"/>
</dbReference>
<dbReference type="SUPFAM" id="SSF103481">
    <property type="entry name" value="Multidrug resistance efflux transporter EmrE"/>
    <property type="match status" value="1"/>
</dbReference>
<keyword evidence="3" id="KW-1003">Cell membrane</keyword>
<dbReference type="GO" id="GO:0022857">
    <property type="term" value="F:transmembrane transporter activity"/>
    <property type="evidence" value="ECO:0007669"/>
    <property type="project" value="InterPro"/>
</dbReference>
<dbReference type="Gene3D" id="1.10.3730.20">
    <property type="match status" value="1"/>
</dbReference>
<evidence type="ECO:0000256" key="1">
    <source>
        <dbReference type="ARBA" id="ARBA00004651"/>
    </source>
</evidence>
<evidence type="ECO:0000313" key="10">
    <source>
        <dbReference type="EMBL" id="OUO56124.1"/>
    </source>
</evidence>
<keyword evidence="11" id="KW-1185">Reference proteome</keyword>
<protein>
    <submittedName>
        <fullName evidence="10">QacE family quaternary ammonium compound efflux SMR transporter</fullName>
    </submittedName>
</protein>
<dbReference type="AlphaFoldDB" id="A0A1Y4DA44"/>
<keyword evidence="6 9" id="KW-0472">Membrane</keyword>
<feature type="transmembrane region" description="Helical" evidence="9">
    <location>
        <begin position="31"/>
        <end position="52"/>
    </location>
</feature>
<dbReference type="Proteomes" id="UP000196368">
    <property type="component" value="Unassembled WGS sequence"/>
</dbReference>
<evidence type="ECO:0000256" key="8">
    <source>
        <dbReference type="RuleBase" id="RU003942"/>
    </source>
</evidence>
<dbReference type="FunFam" id="1.10.3730.20:FF:000001">
    <property type="entry name" value="Quaternary ammonium compound resistance transporter SugE"/>
    <property type="match status" value="1"/>
</dbReference>
<evidence type="ECO:0000256" key="4">
    <source>
        <dbReference type="ARBA" id="ARBA00022692"/>
    </source>
</evidence>
<dbReference type="OrthoDB" id="9808638at2"/>
<evidence type="ECO:0000256" key="6">
    <source>
        <dbReference type="ARBA" id="ARBA00023136"/>
    </source>
</evidence>